<evidence type="ECO:0000313" key="3">
    <source>
        <dbReference type="Proteomes" id="UP001386972"/>
    </source>
</evidence>
<feature type="compositionally biased region" description="Low complexity" evidence="1">
    <location>
        <begin position="74"/>
        <end position="89"/>
    </location>
</feature>
<dbReference type="RefSeq" id="WP_340612359.1">
    <property type="nucleotide sequence ID" value="NZ_JBBNAW010000009.1"/>
</dbReference>
<comment type="caution">
    <text evidence="2">The sequence shown here is derived from an EMBL/GenBank/DDBJ whole genome shotgun (WGS) entry which is preliminary data.</text>
</comment>
<proteinExistence type="predicted"/>
<feature type="compositionally biased region" description="Polar residues" evidence="1">
    <location>
        <begin position="90"/>
        <end position="105"/>
    </location>
</feature>
<dbReference type="EMBL" id="JBBNAW010000009">
    <property type="protein sequence ID" value="MEK2609866.1"/>
    <property type="molecule type" value="Genomic_DNA"/>
</dbReference>
<protein>
    <submittedName>
        <fullName evidence="2">Uncharacterized protein</fullName>
    </submittedName>
</protein>
<organism evidence="2 3">
    <name type="scientific">Pseudomonas shirazensis</name>
    <dbReference type="NCBI Taxonomy" id="2745494"/>
    <lineage>
        <taxon>Bacteria</taxon>
        <taxon>Pseudomonadati</taxon>
        <taxon>Pseudomonadota</taxon>
        <taxon>Gammaproteobacteria</taxon>
        <taxon>Pseudomonadales</taxon>
        <taxon>Pseudomonadaceae</taxon>
        <taxon>Pseudomonas</taxon>
    </lineage>
</organism>
<name>A0ABU9A0U1_9PSED</name>
<dbReference type="Proteomes" id="UP001386972">
    <property type="component" value="Unassembled WGS sequence"/>
</dbReference>
<keyword evidence="3" id="KW-1185">Reference proteome</keyword>
<sequence>MIERSIWLEVKRDNGAILSYFLEQPGLPPESVFYVPATKAELAYLNGLEDAILPAGMVATFSDLEAHRARVDPKATTSTKAPATAPTKAVQSASKSSNTQPSIDSQRAKASFIAALKQHRSNK</sequence>
<feature type="region of interest" description="Disordered" evidence="1">
    <location>
        <begin position="72"/>
        <end position="107"/>
    </location>
</feature>
<evidence type="ECO:0000256" key="1">
    <source>
        <dbReference type="SAM" id="MobiDB-lite"/>
    </source>
</evidence>
<reference evidence="2 3" key="1">
    <citation type="submission" date="2024-03" db="EMBL/GenBank/DDBJ databases">
        <title>Screening, Identification and Application of a Plant Lactobacillus Strain.</title>
        <authorList>
            <person name="Li Y.L."/>
        </authorList>
    </citation>
    <scope>NUCLEOTIDE SEQUENCE [LARGE SCALE GENOMIC DNA]</scope>
    <source>
        <strain evidence="2 3">JDB</strain>
    </source>
</reference>
<evidence type="ECO:0000313" key="2">
    <source>
        <dbReference type="EMBL" id="MEK2609866.1"/>
    </source>
</evidence>
<accession>A0ABU9A0U1</accession>
<gene>
    <name evidence="2" type="ORF">WLF18_12195</name>
</gene>